<sequence length="237" mass="26590">MYEQSELIERELEQMTEQIKFIIQSLNSNQGGELDALDGMTPLDAVVRILNNQLTSLMWIDEKKLANQGSASDRELTGYIKRPEGLVSAMLVNPAKGVLEQLRVLFVAAKAKGWSPIEKNEQSEDLDDPPKGFFVLRFDLPTRHSQRAVDPSTQISAAARRRAVARSYHLGERSNPARDGSAEDMTQRRGRKARGAALEQRRNKASGSATMQHHFLGFEMGRVAVREEWGEDATARR</sequence>
<reference evidence="2 3" key="1">
    <citation type="submission" date="2019-01" db="EMBL/GenBank/DDBJ databases">
        <title>Sequencing of cultivated peanut Arachis hypogaea provides insights into genome evolution and oil improvement.</title>
        <authorList>
            <person name="Chen X."/>
        </authorList>
    </citation>
    <scope>NUCLEOTIDE SEQUENCE [LARGE SCALE GENOMIC DNA]</scope>
    <source>
        <strain evidence="3">cv. Fuhuasheng</strain>
        <tissue evidence="2">Leaves</tissue>
    </source>
</reference>
<dbReference type="GO" id="GO:0006606">
    <property type="term" value="P:protein import into nucleus"/>
    <property type="evidence" value="ECO:0007669"/>
    <property type="project" value="TreeGrafter"/>
</dbReference>
<dbReference type="GO" id="GO:0044613">
    <property type="term" value="C:nuclear pore central transport channel"/>
    <property type="evidence" value="ECO:0007669"/>
    <property type="project" value="TreeGrafter"/>
</dbReference>
<evidence type="ECO:0000313" key="3">
    <source>
        <dbReference type="Proteomes" id="UP000289738"/>
    </source>
</evidence>
<dbReference type="GO" id="GO:0005543">
    <property type="term" value="F:phospholipid binding"/>
    <property type="evidence" value="ECO:0007669"/>
    <property type="project" value="TreeGrafter"/>
</dbReference>
<name>A0A445ABF1_ARAHY</name>
<feature type="region of interest" description="Disordered" evidence="1">
    <location>
        <begin position="167"/>
        <end position="213"/>
    </location>
</feature>
<comment type="caution">
    <text evidence="2">The sequence shown here is derived from an EMBL/GenBank/DDBJ whole genome shotgun (WGS) entry which is preliminary data.</text>
</comment>
<dbReference type="GO" id="GO:0006405">
    <property type="term" value="P:RNA export from nucleus"/>
    <property type="evidence" value="ECO:0007669"/>
    <property type="project" value="TreeGrafter"/>
</dbReference>
<protein>
    <submittedName>
        <fullName evidence="2">Uncharacterized protein</fullName>
    </submittedName>
</protein>
<dbReference type="PANTHER" id="PTHR12084:SF0">
    <property type="entry name" value="NUCLEAR PORE GLYCOPROTEIN P62"/>
    <property type="match status" value="1"/>
</dbReference>
<accession>A0A445ABF1</accession>
<dbReference type="PANTHER" id="PTHR12084">
    <property type="entry name" value="NUCLEAR PORE GLYCOPROTEIN P62-RELATED"/>
    <property type="match status" value="1"/>
</dbReference>
<dbReference type="AlphaFoldDB" id="A0A445ABF1"/>
<evidence type="ECO:0000256" key="1">
    <source>
        <dbReference type="SAM" id="MobiDB-lite"/>
    </source>
</evidence>
<gene>
    <name evidence="2" type="ORF">Ahy_B02g057179</name>
</gene>
<dbReference type="GO" id="GO:0017056">
    <property type="term" value="F:structural constituent of nuclear pore"/>
    <property type="evidence" value="ECO:0007669"/>
    <property type="project" value="InterPro"/>
</dbReference>
<keyword evidence="3" id="KW-1185">Reference proteome</keyword>
<evidence type="ECO:0000313" key="2">
    <source>
        <dbReference type="EMBL" id="RYR23698.1"/>
    </source>
</evidence>
<dbReference type="Proteomes" id="UP000289738">
    <property type="component" value="Chromosome B02"/>
</dbReference>
<dbReference type="InterPro" id="IPR026010">
    <property type="entry name" value="NSP1/NUP62"/>
</dbReference>
<dbReference type="EMBL" id="SDMP01000012">
    <property type="protein sequence ID" value="RYR23698.1"/>
    <property type="molecule type" value="Genomic_DNA"/>
</dbReference>
<proteinExistence type="predicted"/>
<organism evidence="2 3">
    <name type="scientific">Arachis hypogaea</name>
    <name type="common">Peanut</name>
    <dbReference type="NCBI Taxonomy" id="3818"/>
    <lineage>
        <taxon>Eukaryota</taxon>
        <taxon>Viridiplantae</taxon>
        <taxon>Streptophyta</taxon>
        <taxon>Embryophyta</taxon>
        <taxon>Tracheophyta</taxon>
        <taxon>Spermatophyta</taxon>
        <taxon>Magnoliopsida</taxon>
        <taxon>eudicotyledons</taxon>
        <taxon>Gunneridae</taxon>
        <taxon>Pentapetalae</taxon>
        <taxon>rosids</taxon>
        <taxon>fabids</taxon>
        <taxon>Fabales</taxon>
        <taxon>Fabaceae</taxon>
        <taxon>Papilionoideae</taxon>
        <taxon>50 kb inversion clade</taxon>
        <taxon>dalbergioids sensu lato</taxon>
        <taxon>Dalbergieae</taxon>
        <taxon>Pterocarpus clade</taxon>
        <taxon>Arachis</taxon>
    </lineage>
</organism>